<evidence type="ECO:0000313" key="1">
    <source>
        <dbReference type="EMBL" id="KAJ7624465.1"/>
    </source>
</evidence>
<dbReference type="AlphaFoldDB" id="A0AAD7BLE5"/>
<comment type="caution">
    <text evidence="1">The sequence shown here is derived from an EMBL/GenBank/DDBJ whole genome shotgun (WGS) entry which is preliminary data.</text>
</comment>
<dbReference type="EMBL" id="JARKIF010000013">
    <property type="protein sequence ID" value="KAJ7624465.1"/>
    <property type="molecule type" value="Genomic_DNA"/>
</dbReference>
<organism evidence="1 2">
    <name type="scientific">Roridomyces roridus</name>
    <dbReference type="NCBI Taxonomy" id="1738132"/>
    <lineage>
        <taxon>Eukaryota</taxon>
        <taxon>Fungi</taxon>
        <taxon>Dikarya</taxon>
        <taxon>Basidiomycota</taxon>
        <taxon>Agaricomycotina</taxon>
        <taxon>Agaricomycetes</taxon>
        <taxon>Agaricomycetidae</taxon>
        <taxon>Agaricales</taxon>
        <taxon>Marasmiineae</taxon>
        <taxon>Mycenaceae</taxon>
        <taxon>Roridomyces</taxon>
    </lineage>
</organism>
<dbReference type="CDD" id="cd11296">
    <property type="entry name" value="O-FucT_like"/>
    <property type="match status" value="1"/>
</dbReference>
<accession>A0AAD7BLE5</accession>
<gene>
    <name evidence="1" type="ORF">FB45DRAFT_923468</name>
</gene>
<sequence>MLHFKPRIFYRATVCACLALFFLWRWVILHPVQDPLGHPTFSDIREYERGLPQHSRQAVFTKPRRRYLYLPGEASGSGWNNAFQAALLNTHLAYLTNRGYVFRDFVASAHPPFPDTLPNGDRRPLSIPMNAFTSGPTGGGQLGDDLDEQLTPRAISKEWWNKVCPANEVVEINLDETLKELNITDDTSGLDRLTRWVDKFGKMEAPCVTIPNGEPFDWMFMGNPKILELWPSYGISPVLTQFKWSPLIARALSRNYHLLTLDPHPLPPALISSYTPPRKEIPDLGSTSAPYPISSFSPYPAASSPITGLLALHVRRGDYAEHCRNLASWGSGYNAWNTFGSPDVRAAHPTLPALPDYLDVPDGMSHEDAAYAHCWPTAESIVQRARVVRKDSVSSGTQLRAVYIATNGEPHWVADLVRQFKADGWELVSTSLDMKLTRDEMAVAQAVDMSVLVAAETFIGVGFSSLSSNVVQIRLAGGRKPETTHFW</sequence>
<keyword evidence="2" id="KW-1185">Reference proteome</keyword>
<reference evidence="1" key="1">
    <citation type="submission" date="2023-03" db="EMBL/GenBank/DDBJ databases">
        <title>Massive genome expansion in bonnet fungi (Mycena s.s.) driven by repeated elements and novel gene families across ecological guilds.</title>
        <authorList>
            <consortium name="Lawrence Berkeley National Laboratory"/>
            <person name="Harder C.B."/>
            <person name="Miyauchi S."/>
            <person name="Viragh M."/>
            <person name="Kuo A."/>
            <person name="Thoen E."/>
            <person name="Andreopoulos B."/>
            <person name="Lu D."/>
            <person name="Skrede I."/>
            <person name="Drula E."/>
            <person name="Henrissat B."/>
            <person name="Morin E."/>
            <person name="Kohler A."/>
            <person name="Barry K."/>
            <person name="LaButti K."/>
            <person name="Morin E."/>
            <person name="Salamov A."/>
            <person name="Lipzen A."/>
            <person name="Mereny Z."/>
            <person name="Hegedus B."/>
            <person name="Baldrian P."/>
            <person name="Stursova M."/>
            <person name="Weitz H."/>
            <person name="Taylor A."/>
            <person name="Grigoriev I.V."/>
            <person name="Nagy L.G."/>
            <person name="Martin F."/>
            <person name="Kauserud H."/>
        </authorList>
    </citation>
    <scope>NUCLEOTIDE SEQUENCE</scope>
    <source>
        <strain evidence="1">9284</strain>
    </source>
</reference>
<evidence type="ECO:0000313" key="2">
    <source>
        <dbReference type="Proteomes" id="UP001221142"/>
    </source>
</evidence>
<name>A0AAD7BLE5_9AGAR</name>
<dbReference type="Gene3D" id="3.40.50.11350">
    <property type="match status" value="1"/>
</dbReference>
<proteinExistence type="predicted"/>
<dbReference type="Proteomes" id="UP001221142">
    <property type="component" value="Unassembled WGS sequence"/>
</dbReference>
<protein>
    <submittedName>
        <fullName evidence="1">Uncharacterized protein</fullName>
    </submittedName>
</protein>